<evidence type="ECO:0000259" key="1">
    <source>
        <dbReference type="Pfam" id="PF10686"/>
    </source>
</evidence>
<evidence type="ECO:0000313" key="2">
    <source>
        <dbReference type="EMBL" id="MBC8535149.1"/>
    </source>
</evidence>
<dbReference type="EMBL" id="JACRSP010000001">
    <property type="protein sequence ID" value="MBC8535149.1"/>
    <property type="molecule type" value="Genomic_DNA"/>
</dbReference>
<comment type="caution">
    <text evidence="2">The sequence shown here is derived from an EMBL/GenBank/DDBJ whole genome shotgun (WGS) entry which is preliminary data.</text>
</comment>
<dbReference type="InterPro" id="IPR019627">
    <property type="entry name" value="YAcAr"/>
</dbReference>
<accession>A0A926DC76</accession>
<evidence type="ECO:0000313" key="3">
    <source>
        <dbReference type="Proteomes" id="UP000620366"/>
    </source>
</evidence>
<dbReference type="Pfam" id="PF10686">
    <property type="entry name" value="YAcAr"/>
    <property type="match status" value="1"/>
</dbReference>
<proteinExistence type="predicted"/>
<gene>
    <name evidence="2" type="ORF">H8695_00360</name>
</gene>
<name>A0A926DC76_9FIRM</name>
<feature type="domain" description="YspA cpYpsA-related SLOG" evidence="1">
    <location>
        <begin position="19"/>
        <end position="59"/>
    </location>
</feature>
<protein>
    <submittedName>
        <fullName evidence="2">DUF2493 domain-containing protein</fullName>
    </submittedName>
</protein>
<sequence>MIGSRKAPESVYELLAQYVPLNASEIVSGGAVGIDRLAERYARENGLALKTFLPNYHKYAKSAPLERNRQIVAYSDLVLAVWDGKSPGTKFVINYCLEQGRAVKVILY</sequence>
<reference evidence="2" key="1">
    <citation type="submission" date="2020-08" db="EMBL/GenBank/DDBJ databases">
        <title>Genome public.</title>
        <authorList>
            <person name="Liu C."/>
            <person name="Sun Q."/>
        </authorList>
    </citation>
    <scope>NUCLEOTIDE SEQUENCE</scope>
    <source>
        <strain evidence="2">BX7</strain>
    </source>
</reference>
<dbReference type="SUPFAM" id="SSF102405">
    <property type="entry name" value="MCP/YpsA-like"/>
    <property type="match status" value="1"/>
</dbReference>
<dbReference type="Gene3D" id="3.40.50.450">
    <property type="match status" value="1"/>
</dbReference>
<dbReference type="AlphaFoldDB" id="A0A926DC76"/>
<keyword evidence="3" id="KW-1185">Reference proteome</keyword>
<dbReference type="Proteomes" id="UP000620366">
    <property type="component" value="Unassembled WGS sequence"/>
</dbReference>
<organism evidence="2 3">
    <name type="scientific">Feifania hominis</name>
    <dbReference type="NCBI Taxonomy" id="2763660"/>
    <lineage>
        <taxon>Bacteria</taxon>
        <taxon>Bacillati</taxon>
        <taxon>Bacillota</taxon>
        <taxon>Clostridia</taxon>
        <taxon>Eubacteriales</taxon>
        <taxon>Feifaniaceae</taxon>
        <taxon>Feifania</taxon>
    </lineage>
</organism>